<evidence type="ECO:0000256" key="3">
    <source>
        <dbReference type="ARBA" id="ARBA00022723"/>
    </source>
</evidence>
<proteinExistence type="inferred from homology"/>
<gene>
    <name evidence="7" type="ORF">NE536_00115</name>
</gene>
<keyword evidence="5" id="KW-0560">Oxidoreductase</keyword>
<dbReference type="AlphaFoldDB" id="A0A9X2WQL2"/>
<comment type="caution">
    <text evidence="7">The sequence shown here is derived from an EMBL/GenBank/DDBJ whole genome shotgun (WGS) entry which is preliminary data.</text>
</comment>
<keyword evidence="4" id="KW-0862">Zinc</keyword>
<feature type="domain" description="Extradiol ring-cleavage dioxygenase class III enzyme subunit B" evidence="6">
    <location>
        <begin position="42"/>
        <end position="248"/>
    </location>
</feature>
<evidence type="ECO:0000256" key="5">
    <source>
        <dbReference type="ARBA" id="ARBA00023002"/>
    </source>
</evidence>
<protein>
    <submittedName>
        <fullName evidence="7">Dioxygenase</fullName>
    </submittedName>
</protein>
<accession>A0A9X2WQL2</accession>
<evidence type="ECO:0000256" key="2">
    <source>
        <dbReference type="ARBA" id="ARBA00007581"/>
    </source>
</evidence>
<evidence type="ECO:0000313" key="7">
    <source>
        <dbReference type="EMBL" id="MCT7943779.1"/>
    </source>
</evidence>
<name>A0A9X2WQL2_9GAMM</name>
<keyword evidence="7" id="KW-0223">Dioxygenase</keyword>
<dbReference type="Gene3D" id="3.40.830.10">
    <property type="entry name" value="LigB-like"/>
    <property type="match status" value="1"/>
</dbReference>
<dbReference type="PANTHER" id="PTHR30096:SF0">
    <property type="entry name" value="4,5-DOPA DIOXYGENASE EXTRADIOL-LIKE PROTEIN"/>
    <property type="match status" value="1"/>
</dbReference>
<dbReference type="InterPro" id="IPR014436">
    <property type="entry name" value="Extradiol_dOase_DODA"/>
</dbReference>
<reference evidence="7" key="1">
    <citation type="journal article" date="2023" name="Int. J. Syst. Evol. Microbiol.">
        <title>&lt;i&gt;Shewanella septentrionalis&lt;/i&gt; sp. nov. and &lt;i&gt;Shewanella holmiensis&lt;/i&gt; sp. nov., isolated from Baltic Sea water and sediments.</title>
        <authorList>
            <person name="Martin-Rodriguez A.J."/>
            <person name="Thorell K."/>
            <person name="Joffre E."/>
            <person name="Jensie-Markopoulos S."/>
            <person name="Moore E.R.B."/>
            <person name="Sjoling A."/>
        </authorList>
    </citation>
    <scope>NUCLEOTIDE SEQUENCE</scope>
    <source>
        <strain evidence="7">SP1W3</strain>
    </source>
</reference>
<evidence type="ECO:0000313" key="8">
    <source>
        <dbReference type="Proteomes" id="UP001155604"/>
    </source>
</evidence>
<keyword evidence="8" id="KW-1185">Reference proteome</keyword>
<dbReference type="PANTHER" id="PTHR30096">
    <property type="entry name" value="4,5-DOPA DIOXYGENASE EXTRADIOL-LIKE PROTEIN"/>
    <property type="match status" value="1"/>
</dbReference>
<dbReference type="SUPFAM" id="SSF53213">
    <property type="entry name" value="LigB-like"/>
    <property type="match status" value="1"/>
</dbReference>
<keyword evidence="3" id="KW-0479">Metal-binding</keyword>
<dbReference type="RefSeq" id="WP_261271399.1">
    <property type="nucleotide sequence ID" value="NZ_JAMTCC010000001.1"/>
</dbReference>
<dbReference type="GO" id="GO:0008270">
    <property type="term" value="F:zinc ion binding"/>
    <property type="evidence" value="ECO:0007669"/>
    <property type="project" value="InterPro"/>
</dbReference>
<dbReference type="EMBL" id="JAMTCC010000001">
    <property type="protein sequence ID" value="MCT7943779.1"/>
    <property type="molecule type" value="Genomic_DNA"/>
</dbReference>
<evidence type="ECO:0000256" key="1">
    <source>
        <dbReference type="ARBA" id="ARBA00001947"/>
    </source>
</evidence>
<sequence>MMQVKASRMPVLFVPHGGGPMPLLNDANHNELRAFLTSVTAPIPTPKAIVLITAHWEESIVTLSSSPKPGILYDYYGFPPEAYQLTYPAPGEPELAAQIANMLVDKGIAARLDSERAFDHGTFVPLKLMYPEANIPVVQMSLVRSLDPETHIAIGEALAPLRDQGVLIVGSGMSFHNMRAFFSSDPMVQSRSAEFDYWLTQTLTASDSSAEVKTALTHWQSAPEARFSHPREEHLLPLHVCFGAGHSDSSQALCNFNGILLNTLISGYIWQ</sequence>
<dbReference type="PIRSF" id="PIRSF006157">
    <property type="entry name" value="Doxgns_DODA"/>
    <property type="match status" value="1"/>
</dbReference>
<evidence type="ECO:0000259" key="6">
    <source>
        <dbReference type="Pfam" id="PF02900"/>
    </source>
</evidence>
<dbReference type="GO" id="GO:0008198">
    <property type="term" value="F:ferrous iron binding"/>
    <property type="evidence" value="ECO:0007669"/>
    <property type="project" value="InterPro"/>
</dbReference>
<dbReference type="Proteomes" id="UP001155604">
    <property type="component" value="Unassembled WGS sequence"/>
</dbReference>
<dbReference type="CDD" id="cd07363">
    <property type="entry name" value="45_DOPA_Dioxygenase"/>
    <property type="match status" value="1"/>
</dbReference>
<evidence type="ECO:0000256" key="4">
    <source>
        <dbReference type="ARBA" id="ARBA00022833"/>
    </source>
</evidence>
<dbReference type="InterPro" id="IPR004183">
    <property type="entry name" value="Xdiol_dOase_suB"/>
</dbReference>
<dbReference type="GO" id="GO:0016702">
    <property type="term" value="F:oxidoreductase activity, acting on single donors with incorporation of molecular oxygen, incorporation of two atoms of oxygen"/>
    <property type="evidence" value="ECO:0007669"/>
    <property type="project" value="UniProtKB-ARBA"/>
</dbReference>
<dbReference type="Pfam" id="PF02900">
    <property type="entry name" value="LigB"/>
    <property type="match status" value="1"/>
</dbReference>
<comment type="similarity">
    <text evidence="2">Belongs to the DODA-type extradiol aromatic ring-opening dioxygenase family.</text>
</comment>
<comment type="cofactor">
    <cofactor evidence="1">
        <name>Zn(2+)</name>
        <dbReference type="ChEBI" id="CHEBI:29105"/>
    </cofactor>
</comment>
<organism evidence="7 8">
    <name type="scientific">Shewanella septentrionalis</name>
    <dbReference type="NCBI Taxonomy" id="2952223"/>
    <lineage>
        <taxon>Bacteria</taxon>
        <taxon>Pseudomonadati</taxon>
        <taxon>Pseudomonadota</taxon>
        <taxon>Gammaproteobacteria</taxon>
        <taxon>Alteromonadales</taxon>
        <taxon>Shewanellaceae</taxon>
        <taxon>Shewanella</taxon>
    </lineage>
</organism>